<keyword evidence="2 5" id="KW-0677">Repeat</keyword>
<evidence type="ECO:0000256" key="3">
    <source>
        <dbReference type="ARBA" id="ARBA00023015"/>
    </source>
</evidence>
<dbReference type="Gene3D" id="1.10.1780.10">
    <property type="entry name" value="Clp, N-terminal domain"/>
    <property type="match status" value="1"/>
</dbReference>
<feature type="domain" description="Clp R" evidence="7">
    <location>
        <begin position="8"/>
        <end position="185"/>
    </location>
</feature>
<keyword evidence="9" id="KW-1185">Reference proteome</keyword>
<reference evidence="8" key="2">
    <citation type="journal article" date="2023" name="Plants (Basel)">
        <title>Annotation of the Turnera subulata (Passifloraceae) Draft Genome Reveals the S-Locus Evolved after the Divergence of Turneroideae from Passifloroideae in a Stepwise Manner.</title>
        <authorList>
            <person name="Henning P.M."/>
            <person name="Roalson E.H."/>
            <person name="Mir W."/>
            <person name="McCubbin A.G."/>
            <person name="Shore J.S."/>
        </authorList>
    </citation>
    <scope>NUCLEOTIDE SEQUENCE</scope>
    <source>
        <strain evidence="8">F60SS</strain>
    </source>
</reference>
<protein>
    <recommendedName>
        <fullName evidence="7">Clp R domain-containing protein</fullName>
    </recommendedName>
</protein>
<evidence type="ECO:0000256" key="4">
    <source>
        <dbReference type="ARBA" id="ARBA00023163"/>
    </source>
</evidence>
<evidence type="ECO:0000256" key="2">
    <source>
        <dbReference type="ARBA" id="ARBA00022737"/>
    </source>
</evidence>
<feature type="region of interest" description="Disordered" evidence="6">
    <location>
        <begin position="62"/>
        <end position="81"/>
    </location>
</feature>
<dbReference type="PANTHER" id="PTHR43572">
    <property type="entry name" value="CHAPERONE PROTEIN CLPD, CHLOROPLASTIC"/>
    <property type="match status" value="1"/>
</dbReference>
<dbReference type="PROSITE" id="PS51903">
    <property type="entry name" value="CLP_R"/>
    <property type="match status" value="1"/>
</dbReference>
<comment type="caution">
    <text evidence="8">The sequence shown here is derived from an EMBL/GenBank/DDBJ whole genome shotgun (WGS) entry which is preliminary data.</text>
</comment>
<dbReference type="Pfam" id="PF23569">
    <property type="entry name" value="NBD_SMAX1"/>
    <property type="match status" value="1"/>
</dbReference>
<dbReference type="Proteomes" id="UP001141552">
    <property type="component" value="Unassembled WGS sequence"/>
</dbReference>
<dbReference type="InterPro" id="IPR058680">
    <property type="entry name" value="NBD_SMAX1-like"/>
</dbReference>
<gene>
    <name evidence="8" type="ORF">Tsubulata_032867</name>
</gene>
<dbReference type="InterPro" id="IPR036628">
    <property type="entry name" value="Clp_N_dom_sf"/>
</dbReference>
<dbReference type="OrthoDB" id="1872342at2759"/>
<dbReference type="Gene3D" id="3.40.50.300">
    <property type="entry name" value="P-loop containing nucleotide triphosphate hydrolases"/>
    <property type="match status" value="1"/>
</dbReference>
<organism evidence="8 9">
    <name type="scientific">Turnera subulata</name>
    <dbReference type="NCBI Taxonomy" id="218843"/>
    <lineage>
        <taxon>Eukaryota</taxon>
        <taxon>Viridiplantae</taxon>
        <taxon>Streptophyta</taxon>
        <taxon>Embryophyta</taxon>
        <taxon>Tracheophyta</taxon>
        <taxon>Spermatophyta</taxon>
        <taxon>Magnoliopsida</taxon>
        <taxon>eudicotyledons</taxon>
        <taxon>Gunneridae</taxon>
        <taxon>Pentapetalae</taxon>
        <taxon>rosids</taxon>
        <taxon>fabids</taxon>
        <taxon>Malpighiales</taxon>
        <taxon>Passifloraceae</taxon>
        <taxon>Turnera</taxon>
    </lineage>
</organism>
<sequence>MRSGACTVQQTLTAEAASVLKHSLGLARRRGHAQVTPLHVAATLLSSRTSLLRRACLKSQPHHHHQQLQYTTSSSSSSPSHPLQCRALELCFNVALNRLPTHPGPMLHGQPTLSNALIAALKRAQAHQRRGCIEQQQQQPLLTIKVELEQLVISILDDPSVSRVMREAGFSSTAVKNNLEDSSASAVFQGYTSSGGVFSSPCSPTPTHETQRDHHQIINPATFWQTHFFSSSSTTPDHQQNQVLFSPQKKVPRSLFADLASVKDDIKLVLEVFLRKKRKNTVIVGDCVPITEGLINELMGRVERGDVPVELKQTRFIKFQFAPVSLRFMKKDDVEMNLSELKKKVDSLGEGGGAIIYAGDLKWTIEETVFIGDASGYSAADHLVTELGRLLSQYSTSNTKVWLMATASYQTYMRCQTRKPPLEIQWALQAVSVPSGGLDLSLHASSIYDSSINFSQNPSQVLETKPLMGLSKDEQDKFPCCPECLSNFEKEAQSFKSGHQKHLPSWLQPQGTENQQKDELEELRRKWNRLCFSLRHQGRHVQSYLGIPFYNSQGLTGKGSAHASTNPWGQSQSSNFPDSNSISFVDSTWKVHQSSNYLPKFKRQQSCTIEFNFVSGIQKHHPEEPSLDVLKNTEGQEVKISLALGNSLCSDSGKSEKGRTNDLSKLLKENVPWQSEIIPSIAEALNESKTAGRVSWLLIQGNDTVGKRRLALAIAESVLGSADLLFQMNMRSINNEMNQHTQRLERALRNQDKMVVLVEAVDLADTKFLKFLGEGFENGNFGGSENRERKLDQAVFILTKSGGSIVSEDNGKTSPDSVVHMTLKVTKTKAASSGTENMSCKRKSEWETSNKAKSSRIKDKDDVSCVPTESKSKQKDLSRQSSFNSLDLNIKADEESEREETPGELSPISSDLTRDTTSDPTTPQGFLDVIKNRFVFDQDHQSRDRQMADVFLSKLNSCFQEVFGDQNEIGFSSEERVLEEIVEGLGSVVNSLFDKWLKDIFQTTLQTVKFGGKEGIGFMLCFGGKSDKVLEDGFMGTYLPKKIPVSFMD</sequence>
<evidence type="ECO:0000313" key="9">
    <source>
        <dbReference type="Proteomes" id="UP001141552"/>
    </source>
</evidence>
<evidence type="ECO:0000256" key="1">
    <source>
        <dbReference type="ARBA" id="ARBA00008675"/>
    </source>
</evidence>
<name>A0A9Q0GBS6_9ROSI</name>
<dbReference type="AlphaFoldDB" id="A0A9Q0GBS6"/>
<comment type="similarity">
    <text evidence="1">Belongs to the ClpA/ClpB family.</text>
</comment>
<reference evidence="8" key="1">
    <citation type="submission" date="2022-02" db="EMBL/GenBank/DDBJ databases">
        <authorList>
            <person name="Henning P.M."/>
            <person name="McCubbin A.G."/>
            <person name="Shore J.S."/>
        </authorList>
    </citation>
    <scope>NUCLEOTIDE SEQUENCE</scope>
    <source>
        <strain evidence="8">F60SS</strain>
        <tissue evidence="8">Leaves</tissue>
    </source>
</reference>
<dbReference type="SUPFAM" id="SSF81923">
    <property type="entry name" value="Double Clp-N motif"/>
    <property type="match status" value="1"/>
</dbReference>
<feature type="region of interest" description="Disordered" evidence="6">
    <location>
        <begin position="827"/>
        <end position="924"/>
    </location>
</feature>
<evidence type="ECO:0000256" key="6">
    <source>
        <dbReference type="SAM" id="MobiDB-lite"/>
    </source>
</evidence>
<feature type="compositionally biased region" description="Polar residues" evidence="6">
    <location>
        <begin position="829"/>
        <end position="838"/>
    </location>
</feature>
<proteinExistence type="inferred from homology"/>
<dbReference type="FunFam" id="1.10.1780.10:FF:000005">
    <property type="entry name" value="protein SUPPRESSOR OF MAX2 1"/>
    <property type="match status" value="1"/>
</dbReference>
<keyword evidence="3" id="KW-0805">Transcription regulation</keyword>
<accession>A0A9Q0GBS6</accession>
<evidence type="ECO:0000313" key="8">
    <source>
        <dbReference type="EMBL" id="KAJ4845754.1"/>
    </source>
</evidence>
<dbReference type="InterPro" id="IPR004176">
    <property type="entry name" value="Clp_R_N"/>
</dbReference>
<dbReference type="PANTHER" id="PTHR43572:SF3">
    <property type="entry name" value="PROTEIN SMAX1-LIKE 5"/>
    <property type="match status" value="1"/>
</dbReference>
<feature type="compositionally biased region" description="Low complexity" evidence="6">
    <location>
        <begin position="67"/>
        <end position="81"/>
    </location>
</feature>
<keyword evidence="4" id="KW-0804">Transcription</keyword>
<dbReference type="InterPro" id="IPR051650">
    <property type="entry name" value="SL_signaling_regulator"/>
</dbReference>
<dbReference type="InterPro" id="IPR027417">
    <property type="entry name" value="P-loop_NTPase"/>
</dbReference>
<evidence type="ECO:0000259" key="7">
    <source>
        <dbReference type="PROSITE" id="PS51903"/>
    </source>
</evidence>
<evidence type="ECO:0000256" key="5">
    <source>
        <dbReference type="PROSITE-ProRule" id="PRU01251"/>
    </source>
</evidence>
<feature type="compositionally biased region" description="Basic and acidic residues" evidence="6">
    <location>
        <begin position="842"/>
        <end position="863"/>
    </location>
</feature>
<dbReference type="EMBL" id="JAKUCV010001582">
    <property type="protein sequence ID" value="KAJ4845754.1"/>
    <property type="molecule type" value="Genomic_DNA"/>
</dbReference>